<dbReference type="PROSITE" id="PS50994">
    <property type="entry name" value="INTEGRASE"/>
    <property type="match status" value="1"/>
</dbReference>
<gene>
    <name evidence="3" type="ORF">GA0074694_4729</name>
</gene>
<evidence type="ECO:0000256" key="1">
    <source>
        <dbReference type="SAM" id="MobiDB-lite"/>
    </source>
</evidence>
<feature type="region of interest" description="Disordered" evidence="1">
    <location>
        <begin position="238"/>
        <end position="262"/>
    </location>
</feature>
<dbReference type="GO" id="GO:0015074">
    <property type="term" value="P:DNA integration"/>
    <property type="evidence" value="ECO:0007669"/>
    <property type="project" value="InterPro"/>
</dbReference>
<dbReference type="AlphaFoldDB" id="A0A1C6SCN7"/>
<dbReference type="Proteomes" id="UP000198906">
    <property type="component" value="Unassembled WGS sequence"/>
</dbReference>
<dbReference type="Pfam" id="PF09299">
    <property type="entry name" value="Mu-transpos_C"/>
    <property type="match status" value="1"/>
</dbReference>
<dbReference type="GO" id="GO:0003676">
    <property type="term" value="F:nucleic acid binding"/>
    <property type="evidence" value="ECO:0007669"/>
    <property type="project" value="InterPro"/>
</dbReference>
<dbReference type="InterPro" id="IPR001584">
    <property type="entry name" value="Integrase_cat-core"/>
</dbReference>
<dbReference type="Gene3D" id="3.30.420.10">
    <property type="entry name" value="Ribonuclease H-like superfamily/Ribonuclease H"/>
    <property type="match status" value="1"/>
</dbReference>
<dbReference type="SUPFAM" id="SSF53098">
    <property type="entry name" value="Ribonuclease H-like"/>
    <property type="match status" value="1"/>
</dbReference>
<name>A0A1C6SCN7_9ACTN</name>
<feature type="domain" description="Integrase catalytic" evidence="2">
    <location>
        <begin position="255"/>
        <end position="415"/>
    </location>
</feature>
<protein>
    <submittedName>
        <fullName evidence="3">Integrase core domain-containing protein</fullName>
    </submittedName>
</protein>
<dbReference type="STRING" id="47866.GA0074694_4729"/>
<dbReference type="EMBL" id="FMHU01000002">
    <property type="protein sequence ID" value="SCL27156.1"/>
    <property type="molecule type" value="Genomic_DNA"/>
</dbReference>
<evidence type="ECO:0000313" key="3">
    <source>
        <dbReference type="EMBL" id="SCL27156.1"/>
    </source>
</evidence>
<dbReference type="InterPro" id="IPR036397">
    <property type="entry name" value="RNaseH_sf"/>
</dbReference>
<accession>A0A1C6SCN7</accession>
<evidence type="ECO:0000313" key="4">
    <source>
        <dbReference type="Proteomes" id="UP000198906"/>
    </source>
</evidence>
<dbReference type="InterPro" id="IPR015378">
    <property type="entry name" value="Transposase-like_Mu_C"/>
</dbReference>
<evidence type="ECO:0000259" key="2">
    <source>
        <dbReference type="PROSITE" id="PS50994"/>
    </source>
</evidence>
<keyword evidence="4" id="KW-1185">Reference proteome</keyword>
<feature type="region of interest" description="Disordered" evidence="1">
    <location>
        <begin position="653"/>
        <end position="675"/>
    </location>
</feature>
<reference evidence="4" key="1">
    <citation type="submission" date="2016-06" db="EMBL/GenBank/DDBJ databases">
        <authorList>
            <person name="Varghese N."/>
        </authorList>
    </citation>
    <scope>NUCLEOTIDE SEQUENCE [LARGE SCALE GENOMIC DNA]</scope>
    <source>
        <strain evidence="4">DSM 46123</strain>
    </source>
</reference>
<organism evidence="3 4">
    <name type="scientific">Micromonospora inyonensis</name>
    <dbReference type="NCBI Taxonomy" id="47866"/>
    <lineage>
        <taxon>Bacteria</taxon>
        <taxon>Bacillati</taxon>
        <taxon>Actinomycetota</taxon>
        <taxon>Actinomycetes</taxon>
        <taxon>Micromonosporales</taxon>
        <taxon>Micromonosporaceae</taxon>
        <taxon>Micromonospora</taxon>
    </lineage>
</organism>
<dbReference type="InterPro" id="IPR012337">
    <property type="entry name" value="RNaseH-like_sf"/>
</dbReference>
<proteinExistence type="predicted"/>
<sequence length="700" mass="75618">MQRPGVLRVGDRVIFAGGAHTVVAITGTVIRLLSTAGQTTVVALGYLLAAEDFELVGAAPAPKVDPLGLLETLPEKVVKAARTWERHLIEVVTGVAPDAPEGALPRREYDPATQSLAARQRAKAAELTAAGTKTSVRTVERMRQRYREQGLWGLVDTRYARTVKPAGNVDARVVAAAAAVVEAQTATSTGTKSRAIRQLRQVLDDEHGPGAVEMPSRATCYRLLEALSAGKYTFGAATTRRQTANKPPRPYAPTTASRPGEQVQMDSTPLDIMAVMDDGVIGRAELVLAIDIATRTICAGVLRPFGAKAVDAALLLARVTVPEPMRPGWDAALAMSASRIPHQRLVSMDTRMALAAAKPVIVPDTVVIDHGKVFLSEVFLRAATTLGISVQPAHQQTPTDKAIVERTFESINTLFCQHVAGYTGRDVTRRGSDVAERAVWSLPDLQELFDEWVIAGWQSRPHDGLRHPFTPDQAASPNDAYAALVAAAGYVPVALTGADYIELLPADWRAIGDSGIQIDYRTYNCAELRPFVRKNSGVSSRAGRWEVHYDPYDVSRIWVRNHHQGGWITVPWTHHNVVGQPFADFTWRASRKIAAQRGLDDTNEMAVAVILAALLRRADEGPGSGRVLARTRTAQAMGNHLPLELNTAALVASAEPEPPANPQPVLADTEPEQDEPPVLVGEVVPFALFDPFADDLEAGR</sequence>